<dbReference type="SUPFAM" id="SSF54593">
    <property type="entry name" value="Glyoxalase/Bleomycin resistance protein/Dihydroxybiphenyl dioxygenase"/>
    <property type="match status" value="1"/>
</dbReference>
<evidence type="ECO:0000259" key="1">
    <source>
        <dbReference type="Pfam" id="PF13468"/>
    </source>
</evidence>
<evidence type="ECO:0000313" key="2">
    <source>
        <dbReference type="EMBL" id="KAF3032071.1"/>
    </source>
</evidence>
<reference evidence="2" key="1">
    <citation type="submission" date="2019-04" db="EMBL/GenBank/DDBJ databases">
        <title>Sequencing of skin fungus with MAO and IRED activity.</title>
        <authorList>
            <person name="Marsaioli A.J."/>
            <person name="Bonatto J.M.C."/>
            <person name="Reis Junior O."/>
        </authorList>
    </citation>
    <scope>NUCLEOTIDE SEQUENCE</scope>
    <source>
        <strain evidence="2">28M1</strain>
    </source>
</reference>
<sequence>MARPNLGPSPTRLRQIALVAKDIDQARQLLTHVIGVDVIYEDPAVSRWGLKNFLIPLGGEIIEVVSPFEDGTTAGRLLDKRGDGGYMIIMQTEDAKKRRAYIESKGLAKVITSQEHGDTVFVQYHPKGIKGGMMPELDSHAPSPNNPTPLKSRFSPWHACGSDHKTYYPGMRRSGHLSLEGCILRLQPGDYGHEAAARQWEETFGVARSRDLLAFTNARIGFVPGRDAQSEGLVSITIGVRGQGNLDAILERARRSGVYENRIVSMCGVKWNFVLTGQDASKL</sequence>
<dbReference type="OrthoDB" id="4179687at2759"/>
<protein>
    <recommendedName>
        <fullName evidence="1">Glyoxalase-like domain-containing protein</fullName>
    </recommendedName>
</protein>
<dbReference type="InterPro" id="IPR029068">
    <property type="entry name" value="Glyas_Bleomycin-R_OHBP_Dase"/>
</dbReference>
<feature type="domain" description="Glyoxalase-like" evidence="1">
    <location>
        <begin position="17"/>
        <end position="109"/>
    </location>
</feature>
<dbReference type="InterPro" id="IPR025870">
    <property type="entry name" value="Glyoxalase-like_dom"/>
</dbReference>
<dbReference type="EMBL" id="SWKV01000111">
    <property type="protein sequence ID" value="KAF3032071.1"/>
    <property type="molecule type" value="Genomic_DNA"/>
</dbReference>
<proteinExistence type="predicted"/>
<keyword evidence="3" id="KW-1185">Reference proteome</keyword>
<dbReference type="AlphaFoldDB" id="A0A9P4WGT9"/>
<dbReference type="Pfam" id="PF13468">
    <property type="entry name" value="Glyoxalase_3"/>
    <property type="match status" value="1"/>
</dbReference>
<accession>A0A9P4WGT9</accession>
<dbReference type="Proteomes" id="UP000758155">
    <property type="component" value="Unassembled WGS sequence"/>
</dbReference>
<organism evidence="2 3">
    <name type="scientific">Didymella heteroderae</name>
    <dbReference type="NCBI Taxonomy" id="1769908"/>
    <lineage>
        <taxon>Eukaryota</taxon>
        <taxon>Fungi</taxon>
        <taxon>Dikarya</taxon>
        <taxon>Ascomycota</taxon>
        <taxon>Pezizomycotina</taxon>
        <taxon>Dothideomycetes</taxon>
        <taxon>Pleosporomycetidae</taxon>
        <taxon>Pleosporales</taxon>
        <taxon>Pleosporineae</taxon>
        <taxon>Didymellaceae</taxon>
        <taxon>Didymella</taxon>
    </lineage>
</organism>
<evidence type="ECO:0000313" key="3">
    <source>
        <dbReference type="Proteomes" id="UP000758155"/>
    </source>
</evidence>
<gene>
    <name evidence="2" type="ORF">E8E12_000703</name>
</gene>
<name>A0A9P4WGT9_9PLEO</name>
<comment type="caution">
    <text evidence="2">The sequence shown here is derived from an EMBL/GenBank/DDBJ whole genome shotgun (WGS) entry which is preliminary data.</text>
</comment>
<dbReference type="Gene3D" id="3.10.180.10">
    <property type="entry name" value="2,3-Dihydroxybiphenyl 1,2-Dioxygenase, domain 1"/>
    <property type="match status" value="1"/>
</dbReference>